<dbReference type="InterPro" id="IPR019446">
    <property type="entry name" value="BMT5-like"/>
</dbReference>
<dbReference type="AlphaFoldDB" id="A0A1E5RMR7"/>
<dbReference type="GO" id="GO:0070042">
    <property type="term" value="F:rRNA (uridine-N3-)-methyltransferase activity"/>
    <property type="evidence" value="ECO:0007669"/>
    <property type="project" value="InterPro"/>
</dbReference>
<keyword evidence="4" id="KW-1185">Reference proteome</keyword>
<dbReference type="PANTHER" id="PTHR11538:SF26">
    <property type="entry name" value="FERREDOXIN-FOLD ANTICODON-BINDING DOMAIN-CONTAINING PROTEIN 1"/>
    <property type="match status" value="1"/>
</dbReference>
<gene>
    <name evidence="3" type="ORF">AWRI3578_g2061</name>
</gene>
<dbReference type="GO" id="GO:0070475">
    <property type="term" value="P:rRNA base methylation"/>
    <property type="evidence" value="ECO:0007669"/>
    <property type="project" value="InterPro"/>
</dbReference>
<reference evidence="4" key="1">
    <citation type="journal article" date="2016" name="Genome Announc.">
        <title>Genome sequences of three species of Hanseniaspora isolated from spontaneous wine fermentations.</title>
        <authorList>
            <person name="Sternes P.R."/>
            <person name="Lee D."/>
            <person name="Kutyna D.R."/>
            <person name="Borneman A.R."/>
        </authorList>
    </citation>
    <scope>NUCLEOTIDE SEQUENCE [LARGE SCALE GENOMIC DNA]</scope>
    <source>
        <strain evidence="4">AWRI3578</strain>
    </source>
</reference>
<dbReference type="GO" id="GO:0005737">
    <property type="term" value="C:cytoplasm"/>
    <property type="evidence" value="ECO:0007669"/>
    <property type="project" value="TreeGrafter"/>
</dbReference>
<dbReference type="EMBL" id="LPNL01000004">
    <property type="protein sequence ID" value="OEJ88188.1"/>
    <property type="molecule type" value="Genomic_DNA"/>
</dbReference>
<comment type="caution">
    <text evidence="3">The sequence shown here is derived from an EMBL/GenBank/DDBJ whole genome shotgun (WGS) entry which is preliminary data.</text>
</comment>
<evidence type="ECO:0000259" key="2">
    <source>
        <dbReference type="Pfam" id="PF10354"/>
    </source>
</evidence>
<feature type="compositionally biased region" description="Basic residues" evidence="1">
    <location>
        <begin position="1"/>
        <end position="10"/>
    </location>
</feature>
<organism evidence="3 4">
    <name type="scientific">Hanseniaspora opuntiae</name>
    <dbReference type="NCBI Taxonomy" id="211096"/>
    <lineage>
        <taxon>Eukaryota</taxon>
        <taxon>Fungi</taxon>
        <taxon>Dikarya</taxon>
        <taxon>Ascomycota</taxon>
        <taxon>Saccharomycotina</taxon>
        <taxon>Saccharomycetes</taxon>
        <taxon>Saccharomycodales</taxon>
        <taxon>Saccharomycodaceae</taxon>
        <taxon>Hanseniaspora</taxon>
    </lineage>
</organism>
<keyword evidence="3" id="KW-0808">Transferase</keyword>
<protein>
    <submittedName>
        <fullName evidence="3">25S rRNA (Uridine(2634)-N(3))-methyltransferase</fullName>
    </submittedName>
</protein>
<accession>A0A1E5RMR7</accession>
<evidence type="ECO:0000256" key="1">
    <source>
        <dbReference type="SAM" id="MobiDB-lite"/>
    </source>
</evidence>
<dbReference type="PANTHER" id="PTHR11538">
    <property type="entry name" value="PHENYLALANYL-TRNA SYNTHETASE"/>
    <property type="match status" value="1"/>
</dbReference>
<evidence type="ECO:0000313" key="4">
    <source>
        <dbReference type="Proteomes" id="UP000095605"/>
    </source>
</evidence>
<dbReference type="Pfam" id="PF10354">
    <property type="entry name" value="BMT5-like"/>
    <property type="match status" value="1"/>
</dbReference>
<feature type="compositionally biased region" description="Basic and acidic residues" evidence="1">
    <location>
        <begin position="18"/>
        <end position="34"/>
    </location>
</feature>
<dbReference type="OrthoDB" id="273345at2759"/>
<feature type="region of interest" description="Disordered" evidence="1">
    <location>
        <begin position="1"/>
        <end position="59"/>
    </location>
</feature>
<keyword evidence="3" id="KW-0489">Methyltransferase</keyword>
<dbReference type="Proteomes" id="UP000095605">
    <property type="component" value="Unassembled WGS sequence"/>
</dbReference>
<sequence length="328" mass="38081">MAKKNGKRGNLKSMLKQHTIENKKYQQLTKKKENIANLEKLKKNKITGNKKNDGSSQKHKETNLIVPFSKPNDVLFLLGEGDFSYTRSLIESGYHTDPTKIIATSYDNSVKELKLKYPTTFEENYKFLTDKGVKIMFSIDATNLIKSLKISNRSGVNKILQVENVDCIIFNFPHTGSGIKDVERNVLQHQKLLNDFFKSSAEFIKLFDKYNANKCTDSYAMSYKKVVGNNTDETLNRCRLAVATFKGLPYDNWQVKKLANINGWKTLTTFKFDWDNFKEYQHRRTNSEMSTTKDFKEREARVHLFDRLGVQNRKKDTKKGDEDSDYEE</sequence>
<feature type="compositionally biased region" description="Basic and acidic residues" evidence="1">
    <location>
        <begin position="50"/>
        <end position="59"/>
    </location>
</feature>
<name>A0A1E5RMR7_9ASCO</name>
<evidence type="ECO:0000313" key="3">
    <source>
        <dbReference type="EMBL" id="OEJ88188.1"/>
    </source>
</evidence>
<proteinExistence type="predicted"/>
<feature type="domain" description="25S rRNA (uridine-N(3))-methyltransferase BMT5-like" evidence="2">
    <location>
        <begin position="77"/>
        <end position="284"/>
    </location>
</feature>